<protein>
    <submittedName>
        <fullName evidence="2">Uncharacterized protein</fullName>
    </submittedName>
</protein>
<dbReference type="OrthoDB" id="7283844at2"/>
<dbReference type="EMBL" id="NKUF01000025">
    <property type="protein sequence ID" value="PYD62716.1"/>
    <property type="molecule type" value="Genomic_DNA"/>
</dbReference>
<gene>
    <name evidence="2" type="ORF">CFR72_11170</name>
</gene>
<evidence type="ECO:0000313" key="3">
    <source>
        <dbReference type="Proteomes" id="UP000248301"/>
    </source>
</evidence>
<feature type="region of interest" description="Disordered" evidence="1">
    <location>
        <begin position="64"/>
        <end position="128"/>
    </location>
</feature>
<dbReference type="Proteomes" id="UP000248301">
    <property type="component" value="Unassembled WGS sequence"/>
</dbReference>
<organism evidence="2 3">
    <name type="scientific">Gluconacetobacter entanii</name>
    <dbReference type="NCBI Taxonomy" id="108528"/>
    <lineage>
        <taxon>Bacteria</taxon>
        <taxon>Pseudomonadati</taxon>
        <taxon>Pseudomonadota</taxon>
        <taxon>Alphaproteobacteria</taxon>
        <taxon>Acetobacterales</taxon>
        <taxon>Acetobacteraceae</taxon>
        <taxon>Gluconacetobacter</taxon>
    </lineage>
</organism>
<proteinExistence type="predicted"/>
<dbReference type="AlphaFoldDB" id="A0A318PWL3"/>
<accession>A0A318PWL3</accession>
<dbReference type="PROSITE" id="PS51257">
    <property type="entry name" value="PROKAR_LIPOPROTEIN"/>
    <property type="match status" value="1"/>
</dbReference>
<name>A0A318PWL3_9PROT</name>
<dbReference type="RefSeq" id="WP_110914037.1">
    <property type="nucleotide sequence ID" value="NZ_NKUF01000025.1"/>
</dbReference>
<comment type="caution">
    <text evidence="2">The sequence shown here is derived from an EMBL/GenBank/DDBJ whole genome shotgun (WGS) entry which is preliminary data.</text>
</comment>
<sequence length="147" mass="15857">MDRTLTPRRHHAGWGGIVLAVLLGCAGAGHDARAQAWGNAGWPGALSSPMAGIMHQQAASSAQAWQGTMAHMRAQHDSARAAWSADARAGAAARQDMNRPTPGRDAPDNTDRPAIASDVPGDDPYARDWSRFEREEARLRQQMRNIP</sequence>
<evidence type="ECO:0000313" key="2">
    <source>
        <dbReference type="EMBL" id="PYD62716.1"/>
    </source>
</evidence>
<feature type="compositionally biased region" description="Low complexity" evidence="1">
    <location>
        <begin position="80"/>
        <end position="94"/>
    </location>
</feature>
<reference evidence="2 3" key="1">
    <citation type="submission" date="2017-07" db="EMBL/GenBank/DDBJ databases">
        <title>A draft genome sequence of Gluconacetobacter entanii LTH 4560.</title>
        <authorList>
            <person name="Skraban J."/>
            <person name="Cleenwerck I."/>
            <person name="Vandamme P."/>
            <person name="Trcek J."/>
        </authorList>
    </citation>
    <scope>NUCLEOTIDE SEQUENCE [LARGE SCALE GENOMIC DNA]</scope>
    <source>
        <strain evidence="2 3">LTH 4560</strain>
    </source>
</reference>
<evidence type="ECO:0000256" key="1">
    <source>
        <dbReference type="SAM" id="MobiDB-lite"/>
    </source>
</evidence>